<gene>
    <name evidence="2" type="ORF">F5Z01DRAFT_696867</name>
</gene>
<accession>A0A9P8CJX4</accession>
<sequence length="389" mass="42473">MHFQQLPTDMPQTTRGSLTRLIQRFEVLQHGAGSNSSHQVLDIKNRRFRNYVKESTCMPLAKAPARKGTLSFLAEHRHVLALPQAEKNSKNVDYSKLQGGMASPEKKQVAPSFELIADQSSLGTGRKTLRASCGMLVDSFISQRRGSPPVAGSGSQTVLDRLHVRKSVDAVLDCSGDACFGLSYEPTQASDEDSTSGPQVNSESVDEIISTQSNMSSLRPEFSHTTGGANTANSSATRRRSKRKQCLPCSATMLAVRTSQTLPTSTNNSKQLNRYSTDILSLLFANANILSDRHEPSCLQNLIGLYETLARQGNMSKPDIAESKAQGMTSLKSRGKTIKSELLGPPFSMLRATFDQASGCWGCQPPTCESTEMEGTWSHQARVFSDHPR</sequence>
<feature type="compositionally biased region" description="Polar residues" evidence="1">
    <location>
        <begin position="217"/>
        <end position="236"/>
    </location>
</feature>
<reference evidence="2" key="1">
    <citation type="journal article" date="2021" name="IMA Fungus">
        <title>Genomic characterization of three marine fungi, including Emericellopsis atlantica sp. nov. with signatures of a generalist lifestyle and marine biomass degradation.</title>
        <authorList>
            <person name="Hagestad O.C."/>
            <person name="Hou L."/>
            <person name="Andersen J.H."/>
            <person name="Hansen E.H."/>
            <person name="Altermark B."/>
            <person name="Li C."/>
            <person name="Kuhnert E."/>
            <person name="Cox R.J."/>
            <person name="Crous P.W."/>
            <person name="Spatafora J.W."/>
            <person name="Lail K."/>
            <person name="Amirebrahimi M."/>
            <person name="Lipzen A."/>
            <person name="Pangilinan J."/>
            <person name="Andreopoulos W."/>
            <person name="Hayes R.D."/>
            <person name="Ng V."/>
            <person name="Grigoriev I.V."/>
            <person name="Jackson S.A."/>
            <person name="Sutton T.D.S."/>
            <person name="Dobson A.D.W."/>
            <person name="Rama T."/>
        </authorList>
    </citation>
    <scope>NUCLEOTIDE SEQUENCE</scope>
    <source>
        <strain evidence="2">TS7</strain>
    </source>
</reference>
<proteinExistence type="predicted"/>
<protein>
    <submittedName>
        <fullName evidence="2">Uncharacterized protein</fullName>
    </submittedName>
</protein>
<dbReference type="EMBL" id="MU251291">
    <property type="protein sequence ID" value="KAG9249778.1"/>
    <property type="molecule type" value="Genomic_DNA"/>
</dbReference>
<dbReference type="GeneID" id="70297196"/>
<evidence type="ECO:0000313" key="2">
    <source>
        <dbReference type="EMBL" id="KAG9249778.1"/>
    </source>
</evidence>
<dbReference type="RefSeq" id="XP_046113702.1">
    <property type="nucleotide sequence ID" value="XM_046266293.1"/>
</dbReference>
<evidence type="ECO:0000313" key="3">
    <source>
        <dbReference type="Proteomes" id="UP000887229"/>
    </source>
</evidence>
<dbReference type="AlphaFoldDB" id="A0A9P8CJX4"/>
<evidence type="ECO:0000256" key="1">
    <source>
        <dbReference type="SAM" id="MobiDB-lite"/>
    </source>
</evidence>
<name>A0A9P8CJX4_9HYPO</name>
<dbReference type="Proteomes" id="UP000887229">
    <property type="component" value="Unassembled WGS sequence"/>
</dbReference>
<keyword evidence="3" id="KW-1185">Reference proteome</keyword>
<organism evidence="2 3">
    <name type="scientific">Emericellopsis atlantica</name>
    <dbReference type="NCBI Taxonomy" id="2614577"/>
    <lineage>
        <taxon>Eukaryota</taxon>
        <taxon>Fungi</taxon>
        <taxon>Dikarya</taxon>
        <taxon>Ascomycota</taxon>
        <taxon>Pezizomycotina</taxon>
        <taxon>Sordariomycetes</taxon>
        <taxon>Hypocreomycetidae</taxon>
        <taxon>Hypocreales</taxon>
        <taxon>Bionectriaceae</taxon>
        <taxon>Emericellopsis</taxon>
    </lineage>
</organism>
<comment type="caution">
    <text evidence="2">The sequence shown here is derived from an EMBL/GenBank/DDBJ whole genome shotgun (WGS) entry which is preliminary data.</text>
</comment>
<feature type="region of interest" description="Disordered" evidence="1">
    <location>
        <begin position="217"/>
        <end position="244"/>
    </location>
</feature>